<dbReference type="Proteomes" id="UP000828390">
    <property type="component" value="Unassembled WGS sequence"/>
</dbReference>
<sequence length="68" mass="8105">MLEVQHDGKIMHQQSDPFVRTMFSEDVERVMQTNIDLVEAKFCRLFREWHDAEDKASIPAEERVKRSL</sequence>
<reference evidence="1" key="2">
    <citation type="submission" date="2020-11" db="EMBL/GenBank/DDBJ databases">
        <authorList>
            <person name="McCartney M.A."/>
            <person name="Auch B."/>
            <person name="Kono T."/>
            <person name="Mallez S."/>
            <person name="Becker A."/>
            <person name="Gohl D.M."/>
            <person name="Silverstein K.A.T."/>
            <person name="Koren S."/>
            <person name="Bechman K.B."/>
            <person name="Herman A."/>
            <person name="Abrahante J.E."/>
            <person name="Garbe J."/>
        </authorList>
    </citation>
    <scope>NUCLEOTIDE SEQUENCE</scope>
    <source>
        <strain evidence="1">Duluth1</strain>
        <tissue evidence="1">Whole animal</tissue>
    </source>
</reference>
<name>A0A9D4KRZ7_DREPO</name>
<gene>
    <name evidence="1" type="ORF">DPMN_087206</name>
</gene>
<dbReference type="EMBL" id="JAIWYP010000003">
    <property type="protein sequence ID" value="KAH3844940.1"/>
    <property type="molecule type" value="Genomic_DNA"/>
</dbReference>
<reference evidence="1" key="1">
    <citation type="journal article" date="2019" name="bioRxiv">
        <title>The Genome of the Zebra Mussel, Dreissena polymorpha: A Resource for Invasive Species Research.</title>
        <authorList>
            <person name="McCartney M.A."/>
            <person name="Auch B."/>
            <person name="Kono T."/>
            <person name="Mallez S."/>
            <person name="Zhang Y."/>
            <person name="Obille A."/>
            <person name="Becker A."/>
            <person name="Abrahante J.E."/>
            <person name="Garbe J."/>
            <person name="Badalamenti J.P."/>
            <person name="Herman A."/>
            <person name="Mangelson H."/>
            <person name="Liachko I."/>
            <person name="Sullivan S."/>
            <person name="Sone E.D."/>
            <person name="Koren S."/>
            <person name="Silverstein K.A.T."/>
            <person name="Beckman K.B."/>
            <person name="Gohl D.M."/>
        </authorList>
    </citation>
    <scope>NUCLEOTIDE SEQUENCE</scope>
    <source>
        <strain evidence="1">Duluth1</strain>
        <tissue evidence="1">Whole animal</tissue>
    </source>
</reference>
<dbReference type="AlphaFoldDB" id="A0A9D4KRZ7"/>
<accession>A0A9D4KRZ7</accession>
<keyword evidence="2" id="KW-1185">Reference proteome</keyword>
<evidence type="ECO:0000313" key="1">
    <source>
        <dbReference type="EMBL" id="KAH3844940.1"/>
    </source>
</evidence>
<evidence type="ECO:0000313" key="2">
    <source>
        <dbReference type="Proteomes" id="UP000828390"/>
    </source>
</evidence>
<proteinExistence type="predicted"/>
<organism evidence="1 2">
    <name type="scientific">Dreissena polymorpha</name>
    <name type="common">Zebra mussel</name>
    <name type="synonym">Mytilus polymorpha</name>
    <dbReference type="NCBI Taxonomy" id="45954"/>
    <lineage>
        <taxon>Eukaryota</taxon>
        <taxon>Metazoa</taxon>
        <taxon>Spiralia</taxon>
        <taxon>Lophotrochozoa</taxon>
        <taxon>Mollusca</taxon>
        <taxon>Bivalvia</taxon>
        <taxon>Autobranchia</taxon>
        <taxon>Heteroconchia</taxon>
        <taxon>Euheterodonta</taxon>
        <taxon>Imparidentia</taxon>
        <taxon>Neoheterodontei</taxon>
        <taxon>Myida</taxon>
        <taxon>Dreissenoidea</taxon>
        <taxon>Dreissenidae</taxon>
        <taxon>Dreissena</taxon>
    </lineage>
</organism>
<protein>
    <submittedName>
        <fullName evidence="1">Uncharacterized protein</fullName>
    </submittedName>
</protein>
<comment type="caution">
    <text evidence="1">The sequence shown here is derived from an EMBL/GenBank/DDBJ whole genome shotgun (WGS) entry which is preliminary data.</text>
</comment>